<name>A0A9P8HYW7_9PEZI</name>
<dbReference type="OrthoDB" id="3946221at2759"/>
<reference evidence="2" key="1">
    <citation type="submission" date="2021-03" db="EMBL/GenBank/DDBJ databases">
        <title>Comparative genomics and phylogenomic investigation of the class Geoglossomycetes provide insights into ecological specialization and systematics.</title>
        <authorList>
            <person name="Melie T."/>
            <person name="Pirro S."/>
            <person name="Miller A.N."/>
            <person name="Quandt A."/>
        </authorList>
    </citation>
    <scope>NUCLEOTIDE SEQUENCE</scope>
    <source>
        <strain evidence="2">GBOQ0MN5Z8</strain>
    </source>
</reference>
<feature type="region of interest" description="Disordered" evidence="1">
    <location>
        <begin position="330"/>
        <end position="425"/>
    </location>
</feature>
<protein>
    <submittedName>
        <fullName evidence="2">Uncharacterized protein</fullName>
    </submittedName>
</protein>
<feature type="region of interest" description="Disordered" evidence="1">
    <location>
        <begin position="475"/>
        <end position="495"/>
    </location>
</feature>
<feature type="region of interest" description="Disordered" evidence="1">
    <location>
        <begin position="711"/>
        <end position="848"/>
    </location>
</feature>
<dbReference type="AlphaFoldDB" id="A0A9P8HYW7"/>
<feature type="non-terminal residue" evidence="2">
    <location>
        <position position="907"/>
    </location>
</feature>
<comment type="caution">
    <text evidence="2">The sequence shown here is derived from an EMBL/GenBank/DDBJ whole genome shotgun (WGS) entry which is preliminary data.</text>
</comment>
<keyword evidence="3" id="KW-1185">Reference proteome</keyword>
<sequence>MEDSYTSSPDPLANSTRTAPSTDRVARRKSTRLAPVKPTLPSASRTPSRAPTEIGKGQTVQLQNFVFDTPQEQQSFSSSPTKSGIKTENHISPWRIRVTVEAERDGENDGADIGYLTEADMGWKGEDSGSPSRGRTRRTRTTTTKVPLKGLEPSPPPPKRRGRPKKSETPARPRNGTPAPKTRGRRKTTGGVSGDEGNGDPDLATPNRPRGRSRRRLVTAEDDAGTILDLERNDGASEETVILAIPSPVKVKTTAKKTREKRKAKSPIKIAIDPDVQLDDAPVTSSLEQMPGEVGHANELPPVDVQTNQISSALAGLSVNSMSMVERSELDGLAPAGDEDFGEQLAGPVEKFSPAKKTPVRSKQTRQATSVDAISAPPSSTKHPVDPLPLGPSVVGLSGEPQTADDPGYATGGEPQAGEFGGLDDSVLESEGFSMVSISSIATAGGYMSSPIPQELHRDNTERDLVESLIGMNLHSPSAQSHSGQRAEGKGSLTQEEQWQLERNAVSRQIEMANSSQVITINSDSEPASDEDGESFVDPDEEYRMYRSRVLQKQEQQLQEDCQYTSDLEMQGSKDLNDLFSNEDTKPRRGKIPSPWRADHQVTYSDEVEPIDDSGLLPQPRQEQLEEQEKEKWGDAEGVESPTDLSALLGLKSSPDKYSRTVGKSLRQRLIEKFYQTKQEETQVEEHQTEEPADTKLMEISGRLVLYPSLKPAGHESDVSKGDGLPVLGPWGANNTEPPAARKKLAEGRRHRNGKRAEQPPAEQEEVHVGKALGARTFGPSPPDGPITTDESTTTTPPAQAPLTQRLLSARTADHPPTTPGPTTTTTTTTTTKPHSFFPPPTATAATDPAKWTPAHWKALNHFWHLSKRRLRGPPATAPTNLAFHCPGARALRLSDAEMGVVGEFVR</sequence>
<feature type="compositionally biased region" description="Polar residues" evidence="1">
    <location>
        <begin position="365"/>
        <end position="382"/>
    </location>
</feature>
<feature type="compositionally biased region" description="Low complexity" evidence="1">
    <location>
        <begin position="141"/>
        <end position="152"/>
    </location>
</feature>
<organism evidence="2 3">
    <name type="scientific">Glutinoglossum americanum</name>
    <dbReference type="NCBI Taxonomy" id="1670608"/>
    <lineage>
        <taxon>Eukaryota</taxon>
        <taxon>Fungi</taxon>
        <taxon>Dikarya</taxon>
        <taxon>Ascomycota</taxon>
        <taxon>Pezizomycotina</taxon>
        <taxon>Geoglossomycetes</taxon>
        <taxon>Geoglossales</taxon>
        <taxon>Geoglossaceae</taxon>
        <taxon>Glutinoglossum</taxon>
    </lineage>
</organism>
<feature type="compositionally biased region" description="Low complexity" evidence="1">
    <location>
        <begin position="821"/>
        <end position="836"/>
    </location>
</feature>
<feature type="region of interest" description="Disordered" evidence="1">
    <location>
        <begin position="678"/>
        <end position="697"/>
    </location>
</feature>
<feature type="region of interest" description="Disordered" evidence="1">
    <location>
        <begin position="565"/>
        <end position="641"/>
    </location>
</feature>
<feature type="compositionally biased region" description="Basic and acidic residues" evidence="1">
    <location>
        <begin position="623"/>
        <end position="635"/>
    </location>
</feature>
<feature type="region of interest" description="Disordered" evidence="1">
    <location>
        <begin position="1"/>
        <end position="221"/>
    </location>
</feature>
<feature type="compositionally biased region" description="Acidic residues" evidence="1">
    <location>
        <begin position="527"/>
        <end position="540"/>
    </location>
</feature>
<evidence type="ECO:0000256" key="1">
    <source>
        <dbReference type="SAM" id="MobiDB-lite"/>
    </source>
</evidence>
<feature type="compositionally biased region" description="Polar residues" evidence="1">
    <location>
        <begin position="58"/>
        <end position="86"/>
    </location>
</feature>
<proteinExistence type="predicted"/>
<feature type="compositionally biased region" description="Basic and acidic residues" evidence="1">
    <location>
        <begin position="98"/>
        <end position="107"/>
    </location>
</feature>
<feature type="region of interest" description="Disordered" evidence="1">
    <location>
        <begin position="520"/>
        <end position="540"/>
    </location>
</feature>
<accession>A0A9P8HYW7</accession>
<evidence type="ECO:0000313" key="3">
    <source>
        <dbReference type="Proteomes" id="UP000698800"/>
    </source>
</evidence>
<dbReference type="Proteomes" id="UP000698800">
    <property type="component" value="Unassembled WGS sequence"/>
</dbReference>
<feature type="compositionally biased region" description="Polar residues" evidence="1">
    <location>
        <begin position="1"/>
        <end position="21"/>
    </location>
</feature>
<evidence type="ECO:0000313" key="2">
    <source>
        <dbReference type="EMBL" id="KAH0537010.1"/>
    </source>
</evidence>
<feature type="compositionally biased region" description="Low complexity" evidence="1">
    <location>
        <begin position="788"/>
        <end position="805"/>
    </location>
</feature>
<dbReference type="EMBL" id="JAGHQL010000167">
    <property type="protein sequence ID" value="KAH0537010.1"/>
    <property type="molecule type" value="Genomic_DNA"/>
</dbReference>
<feature type="compositionally biased region" description="Polar residues" evidence="1">
    <location>
        <begin position="475"/>
        <end position="484"/>
    </location>
</feature>
<gene>
    <name evidence="2" type="ORF">FGG08_006145</name>
</gene>